<reference evidence="2 3" key="1">
    <citation type="submission" date="2022-05" db="EMBL/GenBank/DDBJ databases">
        <authorList>
            <consortium name="Genoscope - CEA"/>
            <person name="William W."/>
        </authorList>
    </citation>
    <scope>NUCLEOTIDE SEQUENCE [LARGE SCALE GENOMIC DNA]</scope>
</reference>
<keyword evidence="1" id="KW-0175">Coiled coil</keyword>
<protein>
    <submittedName>
        <fullName evidence="2">Uncharacterized protein</fullName>
    </submittedName>
</protein>
<proteinExistence type="predicted"/>
<keyword evidence="3" id="KW-1185">Reference proteome</keyword>
<accession>A0ABN8M1J9</accession>
<organism evidence="2 3">
    <name type="scientific">Porites evermanni</name>
    <dbReference type="NCBI Taxonomy" id="104178"/>
    <lineage>
        <taxon>Eukaryota</taxon>
        <taxon>Metazoa</taxon>
        <taxon>Cnidaria</taxon>
        <taxon>Anthozoa</taxon>
        <taxon>Hexacorallia</taxon>
        <taxon>Scleractinia</taxon>
        <taxon>Fungiina</taxon>
        <taxon>Poritidae</taxon>
        <taxon>Porites</taxon>
    </lineage>
</organism>
<sequence length="140" mass="16392">MAKRDQAHKIARETGALVDWQYYRDCLNDVKRVLREAEKEYVQNEVKKNQSSSEQWMVIRNCIPTREKERPAYSRDMKELATEFNEFFTEVGVRVAEEAKRLASVNGLTTSHQGLPVSFIPEEDEFRFRAATSFEINRTV</sequence>
<dbReference type="EMBL" id="CALNXI010000256">
    <property type="protein sequence ID" value="CAH3023331.1"/>
    <property type="molecule type" value="Genomic_DNA"/>
</dbReference>
<evidence type="ECO:0000313" key="2">
    <source>
        <dbReference type="EMBL" id="CAH3023331.1"/>
    </source>
</evidence>
<gene>
    <name evidence="2" type="ORF">PEVE_00018897</name>
</gene>
<name>A0ABN8M1J9_9CNID</name>
<evidence type="ECO:0000256" key="1">
    <source>
        <dbReference type="SAM" id="Coils"/>
    </source>
</evidence>
<feature type="coiled-coil region" evidence="1">
    <location>
        <begin position="27"/>
        <end position="54"/>
    </location>
</feature>
<dbReference type="Proteomes" id="UP001159427">
    <property type="component" value="Unassembled WGS sequence"/>
</dbReference>
<evidence type="ECO:0000313" key="3">
    <source>
        <dbReference type="Proteomes" id="UP001159427"/>
    </source>
</evidence>
<comment type="caution">
    <text evidence="2">The sequence shown here is derived from an EMBL/GenBank/DDBJ whole genome shotgun (WGS) entry which is preliminary data.</text>
</comment>